<evidence type="ECO:0000313" key="2">
    <source>
        <dbReference type="EMBL" id="OGD83460.1"/>
    </source>
</evidence>
<name>A0A1F5FV26_9BACT</name>
<feature type="region of interest" description="Disordered" evidence="1">
    <location>
        <begin position="1"/>
        <end position="23"/>
    </location>
</feature>
<gene>
    <name evidence="2" type="ORF">A2572_04960</name>
</gene>
<evidence type="ECO:0000256" key="1">
    <source>
        <dbReference type="SAM" id="MobiDB-lite"/>
    </source>
</evidence>
<protein>
    <submittedName>
        <fullName evidence="2">Uncharacterized protein</fullName>
    </submittedName>
</protein>
<comment type="caution">
    <text evidence="2">The sequence shown here is derived from an EMBL/GenBank/DDBJ whole genome shotgun (WGS) entry which is preliminary data.</text>
</comment>
<organism evidence="2 3">
    <name type="scientific">Candidatus Collierbacteria bacterium RIFOXYD1_FULL_40_9</name>
    <dbReference type="NCBI Taxonomy" id="1817731"/>
    <lineage>
        <taxon>Bacteria</taxon>
        <taxon>Candidatus Collieribacteriota</taxon>
    </lineage>
</organism>
<sequence>MIGTTDAGADERGQNGSGFGGDESHTDIYDLIEGLLDLESGPVVVMITTDGGILEPSEAFLRMLRDEFEVIIIGTTDPNYIDFAETDSIRRMQIREGEQND</sequence>
<dbReference type="EMBL" id="MFAQ01000016">
    <property type="protein sequence ID" value="OGD83460.1"/>
    <property type="molecule type" value="Genomic_DNA"/>
</dbReference>
<evidence type="ECO:0000313" key="3">
    <source>
        <dbReference type="Proteomes" id="UP000179237"/>
    </source>
</evidence>
<proteinExistence type="predicted"/>
<dbReference type="Proteomes" id="UP000179237">
    <property type="component" value="Unassembled WGS sequence"/>
</dbReference>
<dbReference type="AlphaFoldDB" id="A0A1F5FV26"/>
<reference evidence="2 3" key="1">
    <citation type="journal article" date="2016" name="Nat. Commun.">
        <title>Thousands of microbial genomes shed light on interconnected biogeochemical processes in an aquifer system.</title>
        <authorList>
            <person name="Anantharaman K."/>
            <person name="Brown C.T."/>
            <person name="Hug L.A."/>
            <person name="Sharon I."/>
            <person name="Castelle C.J."/>
            <person name="Probst A.J."/>
            <person name="Thomas B.C."/>
            <person name="Singh A."/>
            <person name="Wilkins M.J."/>
            <person name="Karaoz U."/>
            <person name="Brodie E.L."/>
            <person name="Williams K.H."/>
            <person name="Hubbard S.S."/>
            <person name="Banfield J.F."/>
        </authorList>
    </citation>
    <scope>NUCLEOTIDE SEQUENCE [LARGE SCALE GENOMIC DNA]</scope>
</reference>
<accession>A0A1F5FV26</accession>